<protein>
    <recommendedName>
        <fullName evidence="2">adenosylhomocysteine nucleosidase</fullName>
        <ecNumber evidence="2">3.2.2.9</ecNumber>
    </recommendedName>
</protein>
<dbReference type="InterPro" id="IPR000845">
    <property type="entry name" value="Nucleoside_phosphorylase_d"/>
</dbReference>
<proteinExistence type="predicted"/>
<dbReference type="InterPro" id="IPR035994">
    <property type="entry name" value="Nucleoside_phosphorylase_sf"/>
</dbReference>
<evidence type="ECO:0000259" key="6">
    <source>
        <dbReference type="Pfam" id="PF01048"/>
    </source>
</evidence>
<evidence type="ECO:0000256" key="5">
    <source>
        <dbReference type="ARBA" id="ARBA00023167"/>
    </source>
</evidence>
<evidence type="ECO:0000256" key="2">
    <source>
        <dbReference type="ARBA" id="ARBA00011974"/>
    </source>
</evidence>
<organism evidence="7 8">
    <name type="scientific">Treponema rectale</name>
    <dbReference type="NCBI Taxonomy" id="744512"/>
    <lineage>
        <taxon>Bacteria</taxon>
        <taxon>Pseudomonadati</taxon>
        <taxon>Spirochaetota</taxon>
        <taxon>Spirochaetia</taxon>
        <taxon>Spirochaetales</taxon>
        <taxon>Treponemataceae</taxon>
        <taxon>Treponema</taxon>
    </lineage>
</organism>
<keyword evidence="3" id="KW-0028">Amino-acid biosynthesis</keyword>
<dbReference type="NCBIfam" id="TIGR01704">
    <property type="entry name" value="MTA_SAH-Nsdase"/>
    <property type="match status" value="1"/>
</dbReference>
<dbReference type="KEGG" id="trc:DYE49_04260"/>
<dbReference type="Proteomes" id="UP000593591">
    <property type="component" value="Chromosome"/>
</dbReference>
<dbReference type="AlphaFoldDB" id="A0A7M1XLF5"/>
<keyword evidence="4 7" id="KW-0378">Hydrolase</keyword>
<dbReference type="InterPro" id="IPR010049">
    <property type="entry name" value="MTA_SAH_Nsdase"/>
</dbReference>
<dbReference type="Gene3D" id="3.40.50.1580">
    <property type="entry name" value="Nucleoside phosphorylase domain"/>
    <property type="match status" value="1"/>
</dbReference>
<dbReference type="PANTHER" id="PTHR46832">
    <property type="entry name" value="5'-METHYLTHIOADENOSINE/S-ADENOSYLHOMOCYSTEINE NUCLEOSIDASE"/>
    <property type="match status" value="1"/>
</dbReference>
<accession>A0A7M1XLF5</accession>
<dbReference type="GO" id="GO:0009164">
    <property type="term" value="P:nucleoside catabolic process"/>
    <property type="evidence" value="ECO:0007669"/>
    <property type="project" value="InterPro"/>
</dbReference>
<dbReference type="UniPathway" id="UPA00904">
    <property type="reaction ID" value="UER00871"/>
</dbReference>
<evidence type="ECO:0000256" key="3">
    <source>
        <dbReference type="ARBA" id="ARBA00022605"/>
    </source>
</evidence>
<evidence type="ECO:0000256" key="1">
    <source>
        <dbReference type="ARBA" id="ARBA00004945"/>
    </source>
</evidence>
<evidence type="ECO:0000313" key="8">
    <source>
        <dbReference type="Proteomes" id="UP000593591"/>
    </source>
</evidence>
<dbReference type="GO" id="GO:0019284">
    <property type="term" value="P:L-methionine salvage from S-adenosylmethionine"/>
    <property type="evidence" value="ECO:0007669"/>
    <property type="project" value="TreeGrafter"/>
</dbReference>
<reference evidence="7 8" key="1">
    <citation type="submission" date="2018-08" db="EMBL/GenBank/DDBJ databases">
        <title>The first complete genome of Treponema rectale (CHPAT), a commensal spirochete of the bovine rectum.</title>
        <authorList>
            <person name="Staton G.J."/>
            <person name="Clegg S.R."/>
            <person name="Carter S.D."/>
            <person name="Radford A.D."/>
            <person name="Darby A."/>
            <person name="Hall N."/>
            <person name="Birtles R.J."/>
            <person name="Evans N.J."/>
        </authorList>
    </citation>
    <scope>NUCLEOTIDE SEQUENCE [LARGE SCALE GENOMIC DNA]</scope>
    <source>
        <strain evidence="7 8">CHPA</strain>
    </source>
</reference>
<keyword evidence="5" id="KW-0486">Methionine biosynthesis</keyword>
<name>A0A7M1XLF5_9SPIR</name>
<dbReference type="EMBL" id="CP031517">
    <property type="protein sequence ID" value="QOS39718.1"/>
    <property type="molecule type" value="Genomic_DNA"/>
</dbReference>
<dbReference type="GO" id="GO:0008930">
    <property type="term" value="F:methylthioadenosine nucleosidase activity"/>
    <property type="evidence" value="ECO:0007669"/>
    <property type="project" value="InterPro"/>
</dbReference>
<dbReference type="GO" id="GO:0008782">
    <property type="term" value="F:adenosylhomocysteine nucleosidase activity"/>
    <property type="evidence" value="ECO:0007669"/>
    <property type="project" value="UniProtKB-EC"/>
</dbReference>
<dbReference type="GO" id="GO:0005829">
    <property type="term" value="C:cytosol"/>
    <property type="evidence" value="ECO:0007669"/>
    <property type="project" value="TreeGrafter"/>
</dbReference>
<dbReference type="CDD" id="cd09008">
    <property type="entry name" value="MTAN"/>
    <property type="match status" value="1"/>
</dbReference>
<dbReference type="SUPFAM" id="SSF53167">
    <property type="entry name" value="Purine and uridine phosphorylases"/>
    <property type="match status" value="1"/>
</dbReference>
<gene>
    <name evidence="7" type="primary">mtnN</name>
    <name evidence="7" type="ORF">DYE49_04260</name>
</gene>
<feature type="domain" description="Nucleoside phosphorylase" evidence="6">
    <location>
        <begin position="8"/>
        <end position="225"/>
    </location>
</feature>
<dbReference type="Pfam" id="PF01048">
    <property type="entry name" value="PNP_UDP_1"/>
    <property type="match status" value="1"/>
</dbReference>
<evidence type="ECO:0000256" key="4">
    <source>
        <dbReference type="ARBA" id="ARBA00022801"/>
    </source>
</evidence>
<keyword evidence="7" id="KW-0326">Glycosidase</keyword>
<dbReference type="EC" id="3.2.2.9" evidence="2"/>
<dbReference type="PANTHER" id="PTHR46832:SF1">
    <property type="entry name" value="5'-METHYLTHIOADENOSINE_S-ADENOSYLHOMOCYSTEINE NUCLEOSIDASE"/>
    <property type="match status" value="1"/>
</dbReference>
<evidence type="ECO:0000313" key="7">
    <source>
        <dbReference type="EMBL" id="QOS39718.1"/>
    </source>
</evidence>
<comment type="pathway">
    <text evidence="1">Amino-acid biosynthesis; L-methionine biosynthesis via salvage pathway; S-methyl-5-thio-alpha-D-ribose 1-phosphate from S-methyl-5'-thioadenosine (hydrolase route): step 1/2.</text>
</comment>
<dbReference type="GO" id="GO:0019509">
    <property type="term" value="P:L-methionine salvage from methylthioadenosine"/>
    <property type="evidence" value="ECO:0007669"/>
    <property type="project" value="UniProtKB-UniPathway"/>
</dbReference>
<sequence length="229" mass="25357">MKKNYLVVAAASEEEIASLFAGKTGYKELDGNIFYYDCEKYSIVAMCSGIGKVAMAYRLGRILATFQIDEVINVGVAGSISSELKPFDTLVASKVAYNDVDVVEFGYHKYQMCGMPLYFLPDEEGVKKALDLNNPHIKTGLIISGDSFITRRNLPSSFFEDFDNPVAVDMESAAVGQVCYMANIPFMIIRSISDDAASNDVNKEQYDQNVALAAKRAYEIVWQVIDAQK</sequence>